<proteinExistence type="predicted"/>
<evidence type="ECO:0000313" key="1">
    <source>
        <dbReference type="EnsemblPlants" id="OPUNC02G25340.1"/>
    </source>
</evidence>
<dbReference type="EnsemblPlants" id="OPUNC02G25310.1">
    <property type="protein sequence ID" value="OPUNC02G25310.1"/>
    <property type="gene ID" value="OPUNC02G25310"/>
</dbReference>
<dbReference type="HOGENOM" id="CLU_2041830_0_0_1"/>
<dbReference type="Proteomes" id="UP000026962">
    <property type="component" value="Chromosome 2"/>
</dbReference>
<name>A0A0E0K3J0_ORYPU</name>
<organism evidence="1">
    <name type="scientific">Oryza punctata</name>
    <name type="common">Red rice</name>
    <dbReference type="NCBI Taxonomy" id="4537"/>
    <lineage>
        <taxon>Eukaryota</taxon>
        <taxon>Viridiplantae</taxon>
        <taxon>Streptophyta</taxon>
        <taxon>Embryophyta</taxon>
        <taxon>Tracheophyta</taxon>
        <taxon>Spermatophyta</taxon>
        <taxon>Magnoliopsida</taxon>
        <taxon>Liliopsida</taxon>
        <taxon>Poales</taxon>
        <taxon>Poaceae</taxon>
        <taxon>BOP clade</taxon>
        <taxon>Oryzoideae</taxon>
        <taxon>Oryzeae</taxon>
        <taxon>Oryzinae</taxon>
        <taxon>Oryza</taxon>
    </lineage>
</organism>
<dbReference type="AlphaFoldDB" id="A0A0E0K3J0"/>
<protein>
    <submittedName>
        <fullName evidence="1">Uncharacterized protein</fullName>
    </submittedName>
</protein>
<accession>A0A0E0K3J0</accession>
<dbReference type="EnsemblPlants" id="OPUNC02G25340.1">
    <property type="protein sequence ID" value="OPUNC02G25340.1"/>
    <property type="gene ID" value="OPUNC02G25340"/>
</dbReference>
<dbReference type="Gramene" id="OPUNC02G25340.1">
    <property type="protein sequence ID" value="OPUNC02G25340.1"/>
    <property type="gene ID" value="OPUNC02G25340"/>
</dbReference>
<dbReference type="Gramene" id="OPUNC02G25310.1">
    <property type="protein sequence ID" value="OPUNC02G25310.1"/>
    <property type="gene ID" value="OPUNC02G25310"/>
</dbReference>
<sequence length="121" mass="12611">MPTVVFDGGQILPLSPSPGPAGVGATNGLLLLARSCSGDSLCRCCRAVGCDDACCRFPDPPFLSSGLAGSVWKMRWGCSTVESLGVCSRRGRLSDNAVVFANVCPFPSSSCLPSGWKHFEP</sequence>
<reference evidence="1" key="1">
    <citation type="submission" date="2015-04" db="UniProtKB">
        <authorList>
            <consortium name="EnsemblPlants"/>
        </authorList>
    </citation>
    <scope>IDENTIFICATION</scope>
</reference>
<evidence type="ECO:0000313" key="2">
    <source>
        <dbReference type="Proteomes" id="UP000026962"/>
    </source>
</evidence>
<keyword evidence="2" id="KW-1185">Reference proteome</keyword>
<reference evidence="1" key="2">
    <citation type="submission" date="2018-05" db="EMBL/GenBank/DDBJ databases">
        <title>OpunRS2 (Oryza punctata Reference Sequence Version 2).</title>
        <authorList>
            <person name="Zhang J."/>
            <person name="Kudrna D."/>
            <person name="Lee S."/>
            <person name="Talag J."/>
            <person name="Welchert J."/>
            <person name="Wing R.A."/>
        </authorList>
    </citation>
    <scope>NUCLEOTIDE SEQUENCE [LARGE SCALE GENOMIC DNA]</scope>
</reference>